<dbReference type="Pfam" id="PF14529">
    <property type="entry name" value="Exo_endo_phos_2"/>
    <property type="match status" value="1"/>
</dbReference>
<dbReference type="InterPro" id="IPR036691">
    <property type="entry name" value="Endo/exonu/phosph_ase_sf"/>
</dbReference>
<dbReference type="InterPro" id="IPR005135">
    <property type="entry name" value="Endo/exonuclease/phosphatase"/>
</dbReference>
<dbReference type="PROSITE" id="PS50878">
    <property type="entry name" value="RT_POL"/>
    <property type="match status" value="1"/>
</dbReference>
<dbReference type="Pfam" id="PF00078">
    <property type="entry name" value="RVT_1"/>
    <property type="match status" value="1"/>
</dbReference>
<reference evidence="2" key="1">
    <citation type="submission" date="2019-08" db="EMBL/GenBank/DDBJ databases">
        <title>The improved chromosome-level genome for the pearl oyster Pinctada fucata martensii using PacBio sequencing and Hi-C.</title>
        <authorList>
            <person name="Zheng Z."/>
        </authorList>
    </citation>
    <scope>NUCLEOTIDE SEQUENCE</scope>
    <source>
        <strain evidence="2">ZZ-2019</strain>
        <tissue evidence="2">Adductor muscle</tissue>
    </source>
</reference>
<proteinExistence type="predicted"/>
<dbReference type="CDD" id="cd01650">
    <property type="entry name" value="RT_nLTR_like"/>
    <property type="match status" value="1"/>
</dbReference>
<evidence type="ECO:0000313" key="2">
    <source>
        <dbReference type="EMBL" id="KAK3093692.1"/>
    </source>
</evidence>
<protein>
    <recommendedName>
        <fullName evidence="1">Reverse transcriptase domain-containing protein</fullName>
    </recommendedName>
</protein>
<dbReference type="EMBL" id="VSWD01000009">
    <property type="protein sequence ID" value="KAK3093692.1"/>
    <property type="molecule type" value="Genomic_DNA"/>
</dbReference>
<feature type="domain" description="Reverse transcriptase" evidence="1">
    <location>
        <begin position="411"/>
        <end position="674"/>
    </location>
</feature>
<dbReference type="AlphaFoldDB" id="A0AA88XXF1"/>
<comment type="caution">
    <text evidence="2">The sequence shown here is derived from an EMBL/GenBank/DDBJ whole genome shotgun (WGS) entry which is preliminary data.</text>
</comment>
<dbReference type="Gene3D" id="3.60.10.10">
    <property type="entry name" value="Endonuclease/exonuclease/phosphatase"/>
    <property type="match status" value="1"/>
</dbReference>
<name>A0AA88XXF1_PINIB</name>
<dbReference type="Proteomes" id="UP001186944">
    <property type="component" value="Unassembled WGS sequence"/>
</dbReference>
<evidence type="ECO:0000259" key="1">
    <source>
        <dbReference type="PROSITE" id="PS50878"/>
    </source>
</evidence>
<dbReference type="GO" id="GO:0007508">
    <property type="term" value="P:larval heart development"/>
    <property type="evidence" value="ECO:0007669"/>
    <property type="project" value="TreeGrafter"/>
</dbReference>
<dbReference type="SUPFAM" id="SSF56672">
    <property type="entry name" value="DNA/RNA polymerases"/>
    <property type="match status" value="1"/>
</dbReference>
<dbReference type="InterPro" id="IPR043502">
    <property type="entry name" value="DNA/RNA_pol_sf"/>
</dbReference>
<sequence length="891" mass="102666">MDKHRIELSVDGRSVRAISGHSFNVCLDTLLTPVEDTSQVTYCGHGCFYMPHRNRDLIKELDRSLELLTVKKDRQIILCGDFNCPDVDWTSLSVTSPVDRIVHQDLIDLSIKFDLTQVQESPTRQGNILDLVFTTNPSLIKSTTVIPGISDHDIVVVDSDTKPHYNRQKPRKSFLFGKANWDALRVKCKVIYDTITQLYQQNKTIEDIWSYFKSTLLKEIETHIPSRTSRRRKSPPWLNHSLRKMSRRKTRLHTQAKKTRKWENYRHFQRECKRAYRRAEWSYVNNTIQEGLLNNNSKPFWSYVKSKQQDNIGVSPLKRKGQLLSDSKSKAEILINQFSSVFTQDDSNIMPPVSKTCDSVIPDIIINEEGVLKLLKNIQTAKAPGPDSIPNRVLKECATELAPSIALLFQKSLDTGCLPRDWLNANIAPVFKKGDRHLPENYRPVSLTSVLSKLLEHVVCRHIMKHFERHNILTSLNHGFRTGYSCETQLAVTVEDLTSSFDRGIQTDIAILDFSKAFDTVPHHKLLHKLHAYGIRGRLHHWIESFLCHRMMKVVVEGECSREVTVDSGVPQGTVLGPLLFLCHINDLPDSVQSKVRLFADDCLLYREIRSHDDHIALQQDLARLELWAKNWGMRFNAAKCYVLSVRQKSNYFYQLNNTILKGVQTNPYLGVMLSADLKWTSHINNICKKASATLGFIRRNLRHCPTSTRKTAYISLVRSTLEYGAIIWDPFIQSDIIKMEKIQRKAARFITGDYKTRSPGSVTNMLKNLDLQLLQDRRRELRLTFLFKVVEGLVPAIPPDTYLVPVSNKRRIRAKRFTDFEARNVVHSSNHTRCFNIPTCNSVIRKNSFFIRTVTEWNELDNHQVLSRTVEGFRSSLKRDEVSLCALSFR</sequence>
<dbReference type="PANTHER" id="PTHR33395">
    <property type="entry name" value="TRANSCRIPTASE, PUTATIVE-RELATED-RELATED"/>
    <property type="match status" value="1"/>
</dbReference>
<dbReference type="PANTHER" id="PTHR33395:SF22">
    <property type="entry name" value="REVERSE TRANSCRIPTASE DOMAIN-CONTAINING PROTEIN"/>
    <property type="match status" value="1"/>
</dbReference>
<dbReference type="GO" id="GO:0061343">
    <property type="term" value="P:cell adhesion involved in heart morphogenesis"/>
    <property type="evidence" value="ECO:0007669"/>
    <property type="project" value="TreeGrafter"/>
</dbReference>
<dbReference type="SUPFAM" id="SSF56219">
    <property type="entry name" value="DNase I-like"/>
    <property type="match status" value="1"/>
</dbReference>
<dbReference type="GO" id="GO:0031012">
    <property type="term" value="C:extracellular matrix"/>
    <property type="evidence" value="ECO:0007669"/>
    <property type="project" value="TreeGrafter"/>
</dbReference>
<gene>
    <name evidence="2" type="ORF">FSP39_018962</name>
</gene>
<keyword evidence="3" id="KW-1185">Reference proteome</keyword>
<evidence type="ECO:0000313" key="3">
    <source>
        <dbReference type="Proteomes" id="UP001186944"/>
    </source>
</evidence>
<accession>A0AA88XXF1</accession>
<dbReference type="GO" id="GO:0003824">
    <property type="term" value="F:catalytic activity"/>
    <property type="evidence" value="ECO:0007669"/>
    <property type="project" value="InterPro"/>
</dbReference>
<dbReference type="InterPro" id="IPR000477">
    <property type="entry name" value="RT_dom"/>
</dbReference>
<organism evidence="2 3">
    <name type="scientific">Pinctada imbricata</name>
    <name type="common">Atlantic pearl-oyster</name>
    <name type="synonym">Pinctada martensii</name>
    <dbReference type="NCBI Taxonomy" id="66713"/>
    <lineage>
        <taxon>Eukaryota</taxon>
        <taxon>Metazoa</taxon>
        <taxon>Spiralia</taxon>
        <taxon>Lophotrochozoa</taxon>
        <taxon>Mollusca</taxon>
        <taxon>Bivalvia</taxon>
        <taxon>Autobranchia</taxon>
        <taxon>Pteriomorphia</taxon>
        <taxon>Pterioida</taxon>
        <taxon>Pterioidea</taxon>
        <taxon>Pteriidae</taxon>
        <taxon>Pinctada</taxon>
    </lineage>
</organism>